<dbReference type="HOGENOM" id="CLU_191333_0_0_7"/>
<dbReference type="STRING" id="879212.DespoDRAFT_02973"/>
<reference evidence="1 2" key="1">
    <citation type="submission" date="2011-09" db="EMBL/GenBank/DDBJ databases">
        <authorList>
            <consortium name="US DOE Joint Genome Institute (JGI-PGF)"/>
            <person name="Lucas S."/>
            <person name="Han J."/>
            <person name="Lapidus A."/>
            <person name="Cheng J.-F."/>
            <person name="Goodwin L."/>
            <person name="Pitluck S."/>
            <person name="Peters L."/>
            <person name="Land M.L."/>
            <person name="Hauser L."/>
            <person name="Orellana R."/>
            <person name="Lovley D."/>
            <person name="Woyke T.J."/>
        </authorList>
    </citation>
    <scope>NUCLEOTIDE SEQUENCE [LARGE SCALE GENOMIC DNA]</scope>
    <source>
        <strain evidence="1 2">2ac9</strain>
    </source>
</reference>
<protein>
    <submittedName>
        <fullName evidence="1">Uncharacterized protein</fullName>
    </submittedName>
</protein>
<dbReference type="Proteomes" id="UP000005778">
    <property type="component" value="Chromosome"/>
</dbReference>
<sequence length="76" mass="8814">MLKKKCDINIERTIELAHEMIELAQTGYEHHEDPHCGILYGILLDTGYKILDLAEKEKQAHILKGWWLESIDKGII</sequence>
<name>I5B5M6_9BACT</name>
<organism evidence="1 2">
    <name type="scientific">Desulfobacter postgatei 2ac9</name>
    <dbReference type="NCBI Taxonomy" id="879212"/>
    <lineage>
        <taxon>Bacteria</taxon>
        <taxon>Pseudomonadati</taxon>
        <taxon>Thermodesulfobacteriota</taxon>
        <taxon>Desulfobacteria</taxon>
        <taxon>Desulfobacterales</taxon>
        <taxon>Desulfobacteraceae</taxon>
        <taxon>Desulfobacter</taxon>
    </lineage>
</organism>
<gene>
    <name evidence="1" type="ORF">DespoDRAFT_02973</name>
</gene>
<dbReference type="eggNOG" id="ENOG50334IH">
    <property type="taxonomic scope" value="Bacteria"/>
</dbReference>
<evidence type="ECO:0000313" key="1">
    <source>
        <dbReference type="EMBL" id="EIM64789.1"/>
    </source>
</evidence>
<dbReference type="AlphaFoldDB" id="I5B5M6"/>
<evidence type="ECO:0000313" key="2">
    <source>
        <dbReference type="Proteomes" id="UP000005778"/>
    </source>
</evidence>
<proteinExistence type="predicted"/>
<keyword evidence="2" id="KW-1185">Reference proteome</keyword>
<reference evidence="1 2" key="2">
    <citation type="submission" date="2012-02" db="EMBL/GenBank/DDBJ databases">
        <title>Improved High-Quality Draft sequence of Desulfobacter postgatei 2ac9.</title>
        <authorList>
            <consortium name="US DOE Joint Genome Institute"/>
            <person name="Lucas S."/>
            <person name="Han J."/>
            <person name="Lapidus A."/>
            <person name="Cheng J.-F."/>
            <person name="Goodwin L."/>
            <person name="Pitluck S."/>
            <person name="Peters L."/>
            <person name="Ovchinnikova G."/>
            <person name="Held B."/>
            <person name="Detter J.C."/>
            <person name="Han C."/>
            <person name="Tapia R."/>
            <person name="Land M."/>
            <person name="Hauser L."/>
            <person name="Kyrpides N."/>
            <person name="Ivanova N."/>
            <person name="Pagani I."/>
            <person name="Orellana R."/>
            <person name="Lovley D."/>
            <person name="Woyke T."/>
        </authorList>
    </citation>
    <scope>NUCLEOTIDE SEQUENCE [LARGE SCALE GENOMIC DNA]</scope>
    <source>
        <strain evidence="1 2">2ac9</strain>
    </source>
</reference>
<dbReference type="EMBL" id="CM001488">
    <property type="protein sequence ID" value="EIM64789.1"/>
    <property type="molecule type" value="Genomic_DNA"/>
</dbReference>
<dbReference type="RefSeq" id="WP_004074429.1">
    <property type="nucleotide sequence ID" value="NZ_CM001488.1"/>
</dbReference>
<dbReference type="OrthoDB" id="5421046at2"/>
<accession>I5B5M6</accession>